<dbReference type="OrthoDB" id="432311at2759"/>
<comment type="caution">
    <text evidence="7">The sequence shown here is derived from an EMBL/GenBank/DDBJ whole genome shotgun (WGS) entry which is preliminary data.</text>
</comment>
<dbReference type="GO" id="GO:0061630">
    <property type="term" value="F:ubiquitin protein ligase activity"/>
    <property type="evidence" value="ECO:0007669"/>
    <property type="project" value="InterPro"/>
</dbReference>
<dbReference type="SMART" id="SM00591">
    <property type="entry name" value="RWD"/>
    <property type="match status" value="1"/>
</dbReference>
<evidence type="ECO:0000313" key="10">
    <source>
        <dbReference type="Proteomes" id="UP000663834"/>
    </source>
</evidence>
<dbReference type="InterPro" id="IPR006575">
    <property type="entry name" value="RWD_dom"/>
</dbReference>
<protein>
    <recommendedName>
        <fullName evidence="11">RWD domain-containing protein</fullName>
    </recommendedName>
</protein>
<evidence type="ECO:0000256" key="1">
    <source>
        <dbReference type="ARBA" id="ARBA00022771"/>
    </source>
</evidence>
<evidence type="ECO:0000259" key="5">
    <source>
        <dbReference type="PROSITE" id="PS50908"/>
    </source>
</evidence>
<dbReference type="Proteomes" id="UP000663855">
    <property type="component" value="Unassembled WGS sequence"/>
</dbReference>
<keyword evidence="1 3" id="KW-0479">Metal-binding</keyword>
<dbReference type="Proteomes" id="UP000676336">
    <property type="component" value="Unassembled WGS sequence"/>
</dbReference>
<organism evidence="7 10">
    <name type="scientific">Rotaria magnacalcarata</name>
    <dbReference type="NCBI Taxonomy" id="392030"/>
    <lineage>
        <taxon>Eukaryota</taxon>
        <taxon>Metazoa</taxon>
        <taxon>Spiralia</taxon>
        <taxon>Gnathifera</taxon>
        <taxon>Rotifera</taxon>
        <taxon>Eurotatoria</taxon>
        <taxon>Bdelloidea</taxon>
        <taxon>Philodinida</taxon>
        <taxon>Philodinidae</taxon>
        <taxon>Rotaria</taxon>
    </lineage>
</organism>
<evidence type="ECO:0000259" key="4">
    <source>
        <dbReference type="PROSITE" id="PS50089"/>
    </source>
</evidence>
<dbReference type="InterPro" id="IPR013083">
    <property type="entry name" value="Znf_RING/FYVE/PHD"/>
</dbReference>
<dbReference type="EMBL" id="CAJNRE010016528">
    <property type="protein sequence ID" value="CAF2146686.1"/>
    <property type="molecule type" value="Genomic_DNA"/>
</dbReference>
<dbReference type="AlphaFoldDB" id="A0A815UDQ0"/>
<dbReference type="SUPFAM" id="SSF57850">
    <property type="entry name" value="RING/U-box"/>
    <property type="match status" value="1"/>
</dbReference>
<dbReference type="GO" id="GO:0008270">
    <property type="term" value="F:zinc ion binding"/>
    <property type="evidence" value="ECO:0007669"/>
    <property type="project" value="UniProtKB-KW"/>
</dbReference>
<dbReference type="Gene3D" id="3.30.40.10">
    <property type="entry name" value="Zinc/RING finger domain, C3HC4 (zinc finger)"/>
    <property type="match status" value="1"/>
</dbReference>
<dbReference type="Proteomes" id="UP000663824">
    <property type="component" value="Unassembled WGS sequence"/>
</dbReference>
<evidence type="ECO:0000313" key="7">
    <source>
        <dbReference type="EMBL" id="CAF1519357.1"/>
    </source>
</evidence>
<gene>
    <name evidence="6" type="ORF">CJN711_LOCUS19513</name>
    <name evidence="7" type="ORF">KQP761_LOCUS15609</name>
    <name evidence="8" type="ORF">MBJ925_LOCUS30511</name>
    <name evidence="9" type="ORF">SMN809_LOCUS15372</name>
</gene>
<keyword evidence="2" id="KW-0862">Zinc</keyword>
<dbReference type="PROSITE" id="PS50908">
    <property type="entry name" value="RWD"/>
    <property type="match status" value="1"/>
</dbReference>
<dbReference type="PROSITE" id="PS50089">
    <property type="entry name" value="ZF_RING_2"/>
    <property type="match status" value="1"/>
</dbReference>
<dbReference type="PANTHER" id="PTHR13198:SF4">
    <property type="entry name" value="E3 UBIQUITIN-PROTEIN LIGASE RNF25"/>
    <property type="match status" value="1"/>
</dbReference>
<dbReference type="SUPFAM" id="SSF54495">
    <property type="entry name" value="UBC-like"/>
    <property type="match status" value="1"/>
</dbReference>
<keyword evidence="1 3" id="KW-0863">Zinc-finger</keyword>
<dbReference type="InterPro" id="IPR001841">
    <property type="entry name" value="Znf_RING"/>
</dbReference>
<evidence type="ECO:0000313" key="9">
    <source>
        <dbReference type="EMBL" id="CAF4064273.1"/>
    </source>
</evidence>
<dbReference type="GO" id="GO:0005634">
    <property type="term" value="C:nucleus"/>
    <property type="evidence" value="ECO:0007669"/>
    <property type="project" value="TreeGrafter"/>
</dbReference>
<dbReference type="Pfam" id="PF13639">
    <property type="entry name" value="zf-RING_2"/>
    <property type="match status" value="1"/>
</dbReference>
<evidence type="ECO:0000313" key="8">
    <source>
        <dbReference type="EMBL" id="CAF2146686.1"/>
    </source>
</evidence>
<dbReference type="InterPro" id="IPR039133">
    <property type="entry name" value="RNF25"/>
</dbReference>
<feature type="domain" description="RING-type" evidence="4">
    <location>
        <begin position="120"/>
        <end position="186"/>
    </location>
</feature>
<proteinExistence type="predicted"/>
<dbReference type="EMBL" id="CAJOBI010006591">
    <property type="protein sequence ID" value="CAF4064273.1"/>
    <property type="molecule type" value="Genomic_DNA"/>
</dbReference>
<evidence type="ECO:0000256" key="2">
    <source>
        <dbReference type="ARBA" id="ARBA00022833"/>
    </source>
</evidence>
<dbReference type="PANTHER" id="PTHR13198">
    <property type="entry name" value="RING FINGER PROTEIN 25"/>
    <property type="match status" value="1"/>
</dbReference>
<reference evidence="7" key="1">
    <citation type="submission" date="2021-02" db="EMBL/GenBank/DDBJ databases">
        <authorList>
            <person name="Nowell W R."/>
        </authorList>
    </citation>
    <scope>NUCLEOTIDE SEQUENCE</scope>
</reference>
<dbReference type="EMBL" id="CAJNOV010009161">
    <property type="protein sequence ID" value="CAF1352852.1"/>
    <property type="molecule type" value="Genomic_DNA"/>
</dbReference>
<dbReference type="Proteomes" id="UP000663834">
    <property type="component" value="Unassembled WGS sequence"/>
</dbReference>
<evidence type="ECO:0000256" key="3">
    <source>
        <dbReference type="PROSITE-ProRule" id="PRU00175"/>
    </source>
</evidence>
<dbReference type="EMBL" id="CAJNOW010007657">
    <property type="protein sequence ID" value="CAF1519357.1"/>
    <property type="molecule type" value="Genomic_DNA"/>
</dbReference>
<accession>A0A815UDQ0</accession>
<dbReference type="Pfam" id="PF05773">
    <property type="entry name" value="RWD"/>
    <property type="match status" value="1"/>
</dbReference>
<evidence type="ECO:0000313" key="6">
    <source>
        <dbReference type="EMBL" id="CAF1352852.1"/>
    </source>
</evidence>
<name>A0A815UDQ0_9BILA</name>
<sequence length="255" mass="29816">MDEELIVLKAIYLDDLIISNDKETFIHIKIYSNGDENDFDHDKRLLYVTLIAELSSYYPETESPKITLCQSRGLKDEQLNELNSLISSCLELNSGSCVLYECIELIRSKLSYYELPHEACAICLTSIDNRNDIIKTNCHHFYHKNCLASYAKFKKVELEEKFQELINNKFFIEKDFRNDIEDPVCRQILSSTIIEQLLSSSSMKIINENHENEKLIRNLSPTIREWQEKMNALFQQQKEKGGIIDLDKNQEIIFT</sequence>
<dbReference type="GO" id="GO:0016567">
    <property type="term" value="P:protein ubiquitination"/>
    <property type="evidence" value="ECO:0007669"/>
    <property type="project" value="TreeGrafter"/>
</dbReference>
<dbReference type="Gene3D" id="3.10.110.10">
    <property type="entry name" value="Ubiquitin Conjugating Enzyme"/>
    <property type="match status" value="1"/>
</dbReference>
<dbReference type="InterPro" id="IPR016135">
    <property type="entry name" value="UBQ-conjugating_enzyme/RWD"/>
</dbReference>
<feature type="domain" description="RWD" evidence="5">
    <location>
        <begin position="3"/>
        <end position="113"/>
    </location>
</feature>
<evidence type="ECO:0008006" key="11">
    <source>
        <dbReference type="Google" id="ProtNLM"/>
    </source>
</evidence>